<gene>
    <name evidence="2" type="ORF">PR048_021646</name>
</gene>
<feature type="compositionally biased region" description="Basic and acidic residues" evidence="1">
    <location>
        <begin position="91"/>
        <end position="102"/>
    </location>
</feature>
<evidence type="ECO:0000313" key="2">
    <source>
        <dbReference type="EMBL" id="KAJ8877192.1"/>
    </source>
</evidence>
<sequence length="102" mass="11691">MQLQSVKQEHSQDLQGNVGNSGKNPPRQDYFARKEHLDPRVPAMFSTPPEGNWFNRLQDFPASKNSKKYLMRQRSGVIGPSKLPVPPTNTMEDHTFAQQLRE</sequence>
<dbReference type="Proteomes" id="UP001159363">
    <property type="component" value="Chromosome 7"/>
</dbReference>
<keyword evidence="3" id="KW-1185">Reference proteome</keyword>
<proteinExistence type="predicted"/>
<dbReference type="EMBL" id="JARBHB010000008">
    <property type="protein sequence ID" value="KAJ8877192.1"/>
    <property type="molecule type" value="Genomic_DNA"/>
</dbReference>
<organism evidence="2 3">
    <name type="scientific">Dryococelus australis</name>
    <dbReference type="NCBI Taxonomy" id="614101"/>
    <lineage>
        <taxon>Eukaryota</taxon>
        <taxon>Metazoa</taxon>
        <taxon>Ecdysozoa</taxon>
        <taxon>Arthropoda</taxon>
        <taxon>Hexapoda</taxon>
        <taxon>Insecta</taxon>
        <taxon>Pterygota</taxon>
        <taxon>Neoptera</taxon>
        <taxon>Polyneoptera</taxon>
        <taxon>Phasmatodea</taxon>
        <taxon>Verophasmatodea</taxon>
        <taxon>Anareolatae</taxon>
        <taxon>Phasmatidae</taxon>
        <taxon>Eurycanthinae</taxon>
        <taxon>Dryococelus</taxon>
    </lineage>
</organism>
<feature type="region of interest" description="Disordered" evidence="1">
    <location>
        <begin position="1"/>
        <end position="36"/>
    </location>
</feature>
<evidence type="ECO:0000256" key="1">
    <source>
        <dbReference type="SAM" id="MobiDB-lite"/>
    </source>
</evidence>
<comment type="caution">
    <text evidence="2">The sequence shown here is derived from an EMBL/GenBank/DDBJ whole genome shotgun (WGS) entry which is preliminary data.</text>
</comment>
<name>A0ABQ9GYW6_9NEOP</name>
<accession>A0ABQ9GYW6</accession>
<feature type="compositionally biased region" description="Polar residues" evidence="1">
    <location>
        <begin position="13"/>
        <end position="23"/>
    </location>
</feature>
<evidence type="ECO:0000313" key="3">
    <source>
        <dbReference type="Proteomes" id="UP001159363"/>
    </source>
</evidence>
<protein>
    <submittedName>
        <fullName evidence="2">Uncharacterized protein</fullName>
    </submittedName>
</protein>
<reference evidence="2 3" key="1">
    <citation type="submission" date="2023-02" db="EMBL/GenBank/DDBJ databases">
        <title>LHISI_Scaffold_Assembly.</title>
        <authorList>
            <person name="Stuart O.P."/>
            <person name="Cleave R."/>
            <person name="Magrath M.J.L."/>
            <person name="Mikheyev A.S."/>
        </authorList>
    </citation>
    <scope>NUCLEOTIDE SEQUENCE [LARGE SCALE GENOMIC DNA]</scope>
    <source>
        <strain evidence="2">Daus_M_001</strain>
        <tissue evidence="2">Leg muscle</tissue>
    </source>
</reference>
<feature type="region of interest" description="Disordered" evidence="1">
    <location>
        <begin position="75"/>
        <end position="102"/>
    </location>
</feature>